<accession>A0A250FAR4</accession>
<evidence type="ECO:0000313" key="2">
    <source>
        <dbReference type="Proteomes" id="UP000217276"/>
    </source>
</evidence>
<keyword evidence="2" id="KW-1185">Reference proteome</keyword>
<dbReference type="AlphaFoldDB" id="A0A250FAR4"/>
<protein>
    <submittedName>
        <fullName evidence="1">Uncharacterized protein</fullName>
    </submittedName>
</protein>
<gene>
    <name evidence="1" type="ORF">CGC53_07650</name>
</gene>
<organism evidence="1 2">
    <name type="scientific">Capnocytophaga leadbetteri</name>
    <dbReference type="NCBI Taxonomy" id="327575"/>
    <lineage>
        <taxon>Bacteria</taxon>
        <taxon>Pseudomonadati</taxon>
        <taxon>Bacteroidota</taxon>
        <taxon>Flavobacteriia</taxon>
        <taxon>Flavobacteriales</taxon>
        <taxon>Flavobacteriaceae</taxon>
        <taxon>Capnocytophaga</taxon>
    </lineage>
</organism>
<reference evidence="2" key="1">
    <citation type="submission" date="2017-06" db="EMBL/GenBank/DDBJ databases">
        <title>Capnocytophaga spp. assemblies.</title>
        <authorList>
            <person name="Gulvik C.A."/>
        </authorList>
    </citation>
    <scope>NUCLEOTIDE SEQUENCE [LARGE SCALE GENOMIC DNA]</scope>
    <source>
        <strain evidence="2">H6253</strain>
    </source>
</reference>
<dbReference type="Proteomes" id="UP000217276">
    <property type="component" value="Chromosome"/>
</dbReference>
<sequence length="60" mass="6811">MLSIAKLQNLKAIHNTRVPTLHPYSVVINFKTTKFESNSQPPTSAAMRVNSCYQSQNYKI</sequence>
<name>A0A250FAR4_9FLAO</name>
<dbReference type="EMBL" id="CP022384">
    <property type="protein sequence ID" value="ATA82220.1"/>
    <property type="molecule type" value="Genomic_DNA"/>
</dbReference>
<evidence type="ECO:0000313" key="1">
    <source>
        <dbReference type="EMBL" id="ATA82220.1"/>
    </source>
</evidence>
<dbReference type="KEGG" id="clk:CGC53_07650"/>
<proteinExistence type="predicted"/>